<dbReference type="Proteomes" id="UP001596456">
    <property type="component" value="Unassembled WGS sequence"/>
</dbReference>
<evidence type="ECO:0000256" key="6">
    <source>
        <dbReference type="ARBA" id="ARBA00047512"/>
    </source>
</evidence>
<keyword evidence="3 7" id="KW-0732">Signal</keyword>
<dbReference type="Gene3D" id="3.20.20.190">
    <property type="entry name" value="Phosphatidylinositol (PI) phosphodiesterase"/>
    <property type="match status" value="1"/>
</dbReference>
<dbReference type="CDD" id="cd08602">
    <property type="entry name" value="GDPD_ScGlpQ1_like"/>
    <property type="match status" value="1"/>
</dbReference>
<reference evidence="10" key="1">
    <citation type="journal article" date="2019" name="Int. J. Syst. Evol. Microbiol.">
        <title>The Global Catalogue of Microorganisms (GCM) 10K type strain sequencing project: providing services to taxonomists for standard genome sequencing and annotation.</title>
        <authorList>
            <consortium name="The Broad Institute Genomics Platform"/>
            <consortium name="The Broad Institute Genome Sequencing Center for Infectious Disease"/>
            <person name="Wu L."/>
            <person name="Ma J."/>
        </authorList>
    </citation>
    <scope>NUCLEOTIDE SEQUENCE [LARGE SCALE GENOMIC DNA]</scope>
    <source>
        <strain evidence="10">CGMCC 1.16275</strain>
    </source>
</reference>
<gene>
    <name evidence="9" type="ORF">ACFQPS_19575</name>
</gene>
<feature type="signal peptide" evidence="7">
    <location>
        <begin position="1"/>
        <end position="20"/>
    </location>
</feature>
<evidence type="ECO:0000256" key="2">
    <source>
        <dbReference type="ARBA" id="ARBA00012247"/>
    </source>
</evidence>
<feature type="domain" description="GP-PDE" evidence="8">
    <location>
        <begin position="41"/>
        <end position="371"/>
    </location>
</feature>
<evidence type="ECO:0000313" key="9">
    <source>
        <dbReference type="EMBL" id="MFC7335378.1"/>
    </source>
</evidence>
<evidence type="ECO:0000259" key="8">
    <source>
        <dbReference type="PROSITE" id="PS51704"/>
    </source>
</evidence>
<sequence length="376" mass="39873">MAVRRAGLAVLALAAALGSAVPGTDGRAAEPGRAGTAGKPVLVIAHRGASGERPEHTLAAYERAIDQGADFIEPDLVATRDGVLVARHENEISGTTDVADRPEFADRRTTKRIDGAEVSGWFTEDFTLAELKTLRARERLPQLRPGNTAFDGQETVPTLDEVIALVRRKEAETGRRIGLYPETKHPGHFRALGLALEPRLVEALHAAGYRGRTAPVFIQSFEVGNLKELRGMTELPLVQLVAADGAPADLAAAGDGRTYADLLTETGLAEIARYADGIGAEKVLVIPRDAEARSLPATDLVRRAHAAGLAVHVWTLRSENYFLPAELRRGDRSDPRFPALKGDAGAEAAAFAAAGVDGVFADFPADALAALRPAGK</sequence>
<evidence type="ECO:0000256" key="1">
    <source>
        <dbReference type="ARBA" id="ARBA00007277"/>
    </source>
</evidence>
<keyword evidence="10" id="KW-1185">Reference proteome</keyword>
<dbReference type="EMBL" id="JBHTCM010000028">
    <property type="protein sequence ID" value="MFC7335378.1"/>
    <property type="molecule type" value="Genomic_DNA"/>
</dbReference>
<evidence type="ECO:0000256" key="4">
    <source>
        <dbReference type="ARBA" id="ARBA00022798"/>
    </source>
</evidence>
<organism evidence="9 10">
    <name type="scientific">Rhodocista pekingensis</name>
    <dbReference type="NCBI Taxonomy" id="201185"/>
    <lineage>
        <taxon>Bacteria</taxon>
        <taxon>Pseudomonadati</taxon>
        <taxon>Pseudomonadota</taxon>
        <taxon>Alphaproteobacteria</taxon>
        <taxon>Rhodospirillales</taxon>
        <taxon>Azospirillaceae</taxon>
        <taxon>Rhodocista</taxon>
    </lineage>
</organism>
<feature type="chain" id="PRO_5046596796" description="glycerophosphodiester phosphodiesterase" evidence="7">
    <location>
        <begin position="21"/>
        <end position="376"/>
    </location>
</feature>
<protein>
    <recommendedName>
        <fullName evidence="2">glycerophosphodiester phosphodiesterase</fullName>
        <ecNumber evidence="2">3.1.4.46</ecNumber>
    </recommendedName>
</protein>
<dbReference type="PANTHER" id="PTHR43620">
    <property type="entry name" value="GLYCEROPHOSPHORYL DIESTER PHOSPHODIESTERASE"/>
    <property type="match status" value="1"/>
</dbReference>
<dbReference type="RefSeq" id="WP_377360967.1">
    <property type="nucleotide sequence ID" value="NZ_JBHTCM010000028.1"/>
</dbReference>
<dbReference type="InterPro" id="IPR017946">
    <property type="entry name" value="PLC-like_Pdiesterase_TIM-brl"/>
</dbReference>
<comment type="caution">
    <text evidence="9">The sequence shown here is derived from an EMBL/GenBank/DDBJ whole genome shotgun (WGS) entry which is preliminary data.</text>
</comment>
<name>A0ABW2L162_9PROT</name>
<dbReference type="InterPro" id="IPR030395">
    <property type="entry name" value="GP_PDE_dom"/>
</dbReference>
<keyword evidence="4" id="KW-0319">Glycerol metabolism</keyword>
<comment type="similarity">
    <text evidence="1">Belongs to the glycerophosphoryl diester phosphodiesterase family.</text>
</comment>
<keyword evidence="5" id="KW-0378">Hydrolase</keyword>
<evidence type="ECO:0000313" key="10">
    <source>
        <dbReference type="Proteomes" id="UP001596456"/>
    </source>
</evidence>
<evidence type="ECO:0000256" key="7">
    <source>
        <dbReference type="SAM" id="SignalP"/>
    </source>
</evidence>
<dbReference type="SUPFAM" id="SSF51695">
    <property type="entry name" value="PLC-like phosphodiesterases"/>
    <property type="match status" value="1"/>
</dbReference>
<accession>A0ABW2L162</accession>
<proteinExistence type="inferred from homology"/>
<dbReference type="PROSITE" id="PS51704">
    <property type="entry name" value="GP_PDE"/>
    <property type="match status" value="1"/>
</dbReference>
<dbReference type="EC" id="3.1.4.46" evidence="2"/>
<dbReference type="PANTHER" id="PTHR43620:SF7">
    <property type="entry name" value="GLYCEROPHOSPHODIESTER PHOSPHODIESTERASE GDPD5-RELATED"/>
    <property type="match status" value="1"/>
</dbReference>
<evidence type="ECO:0000256" key="3">
    <source>
        <dbReference type="ARBA" id="ARBA00022729"/>
    </source>
</evidence>
<dbReference type="Pfam" id="PF03009">
    <property type="entry name" value="GDPD"/>
    <property type="match status" value="1"/>
</dbReference>
<evidence type="ECO:0000256" key="5">
    <source>
        <dbReference type="ARBA" id="ARBA00022801"/>
    </source>
</evidence>
<comment type="catalytic activity">
    <reaction evidence="6">
        <text>a sn-glycero-3-phosphodiester + H2O = an alcohol + sn-glycerol 3-phosphate + H(+)</text>
        <dbReference type="Rhea" id="RHEA:12969"/>
        <dbReference type="ChEBI" id="CHEBI:15377"/>
        <dbReference type="ChEBI" id="CHEBI:15378"/>
        <dbReference type="ChEBI" id="CHEBI:30879"/>
        <dbReference type="ChEBI" id="CHEBI:57597"/>
        <dbReference type="ChEBI" id="CHEBI:83408"/>
        <dbReference type="EC" id="3.1.4.46"/>
    </reaction>
</comment>